<accession>U9UCM1</accession>
<evidence type="ECO:0000256" key="1">
    <source>
        <dbReference type="SAM" id="MobiDB-lite"/>
    </source>
</evidence>
<gene>
    <name evidence="2" type="ORF">GLOINDRAFT_26114</name>
</gene>
<protein>
    <submittedName>
        <fullName evidence="2">Uncharacterized protein</fullName>
    </submittedName>
</protein>
<reference evidence="2" key="1">
    <citation type="submission" date="2013-07" db="EMBL/GenBank/DDBJ databases">
        <title>The genome of an arbuscular mycorrhizal fungus provides insights into the evolution of the oldest plant symbiosis.</title>
        <authorList>
            <consortium name="DOE Joint Genome Institute"/>
            <person name="Tisserant E."/>
            <person name="Malbreil M."/>
            <person name="Kuo A."/>
            <person name="Kohler A."/>
            <person name="Symeonidi A."/>
            <person name="Balestrini R."/>
            <person name="Charron P."/>
            <person name="Duensing N."/>
            <person name="Frei-dit-Frey N."/>
            <person name="Gianinazzi-Pearson V."/>
            <person name="Gilbert B."/>
            <person name="Handa Y."/>
            <person name="Hijri M."/>
            <person name="Kaul R."/>
            <person name="Kawaguchi M."/>
            <person name="Krajinski F."/>
            <person name="Lammers P."/>
            <person name="Lapierre D."/>
            <person name="Masclaux F.G."/>
            <person name="Murat C."/>
            <person name="Morin E."/>
            <person name="Ndikumana S."/>
            <person name="Pagni M."/>
            <person name="Petitpierre D."/>
            <person name="Requena N."/>
            <person name="Rosikiewicz P."/>
            <person name="Riley R."/>
            <person name="Saito K."/>
            <person name="San Clemente H."/>
            <person name="Shapiro H."/>
            <person name="van Tuinen D."/>
            <person name="Becard G."/>
            <person name="Bonfante P."/>
            <person name="Paszkowski U."/>
            <person name="Shachar-Hill Y."/>
            <person name="Young J.P."/>
            <person name="Sanders I.R."/>
            <person name="Henrissat B."/>
            <person name="Rensing S.A."/>
            <person name="Grigoriev I.V."/>
            <person name="Corradi N."/>
            <person name="Roux C."/>
            <person name="Martin F."/>
        </authorList>
    </citation>
    <scope>NUCLEOTIDE SEQUENCE</scope>
    <source>
        <strain evidence="2">DAOM 197198</strain>
    </source>
</reference>
<feature type="compositionally biased region" description="Polar residues" evidence="1">
    <location>
        <begin position="80"/>
        <end position="91"/>
    </location>
</feature>
<organism evidence="2">
    <name type="scientific">Rhizophagus irregularis (strain DAOM 181602 / DAOM 197198 / MUCL 43194)</name>
    <name type="common">Arbuscular mycorrhizal fungus</name>
    <name type="synonym">Glomus intraradices</name>
    <dbReference type="NCBI Taxonomy" id="747089"/>
    <lineage>
        <taxon>Eukaryota</taxon>
        <taxon>Fungi</taxon>
        <taxon>Fungi incertae sedis</taxon>
        <taxon>Mucoromycota</taxon>
        <taxon>Glomeromycotina</taxon>
        <taxon>Glomeromycetes</taxon>
        <taxon>Glomerales</taxon>
        <taxon>Glomeraceae</taxon>
        <taxon>Rhizophagus</taxon>
    </lineage>
</organism>
<proteinExistence type="predicted"/>
<dbReference type="HOGENOM" id="CLU_1661719_0_0_1"/>
<evidence type="ECO:0000313" key="2">
    <source>
        <dbReference type="EMBL" id="ESA13366.1"/>
    </source>
</evidence>
<name>U9UCM1_RHIID</name>
<dbReference type="EMBL" id="KI283972">
    <property type="protein sequence ID" value="ESA13366.1"/>
    <property type="molecule type" value="Genomic_DNA"/>
</dbReference>
<feature type="region of interest" description="Disordered" evidence="1">
    <location>
        <begin position="67"/>
        <end position="91"/>
    </location>
</feature>
<sequence length="159" mass="17988">MNMRKKAMSRRSRTSARYFDEFRTHFWEKPENAFDRVRSNTAKDHLTEEVAIKEVVHVWNHHLAPPLSRDTGIPSGGGNNTAMSSVQSPSYDYATDNQCSSNIIHYIHLKSSKYEALDISDRIDKQVISPPGLDILTGPLQEDKFESYSAGVNQSAFVV</sequence>
<dbReference type="AlphaFoldDB" id="U9UCM1"/>